<dbReference type="Proteomes" id="UP000177907">
    <property type="component" value="Unassembled WGS sequence"/>
</dbReference>
<evidence type="ECO:0000259" key="7">
    <source>
        <dbReference type="Pfam" id="PF01029"/>
    </source>
</evidence>
<dbReference type="AlphaFoldDB" id="A0A1F6NWF7"/>
<sequence>MSNRHLARSIALQTLFEWDFRGQPTAALPAILEHNLTEFGAGLNQEKYFTKELVNGVITNLAKIDPIIVKYAPEWPLNQITIVDRNILRIGILELQYQPTGVPPKVAINEAIELGKTYGGPASGKFINGVLGAMYKEMEKTN</sequence>
<accession>A0A1F6NWF7</accession>
<comment type="similarity">
    <text evidence="1 6">Belongs to the NusB family.</text>
</comment>
<dbReference type="EMBL" id="MFQZ01000008">
    <property type="protein sequence ID" value="OGH87974.1"/>
    <property type="molecule type" value="Genomic_DNA"/>
</dbReference>
<dbReference type="InterPro" id="IPR011605">
    <property type="entry name" value="NusB_fam"/>
</dbReference>
<dbReference type="PANTHER" id="PTHR11078:SF3">
    <property type="entry name" value="ANTITERMINATION NUSB DOMAIN-CONTAINING PROTEIN"/>
    <property type="match status" value="1"/>
</dbReference>
<evidence type="ECO:0000256" key="3">
    <source>
        <dbReference type="ARBA" id="ARBA00022884"/>
    </source>
</evidence>
<reference evidence="8 9" key="1">
    <citation type="journal article" date="2016" name="Nat. Commun.">
        <title>Thousands of microbial genomes shed light on interconnected biogeochemical processes in an aquifer system.</title>
        <authorList>
            <person name="Anantharaman K."/>
            <person name="Brown C.T."/>
            <person name="Hug L.A."/>
            <person name="Sharon I."/>
            <person name="Castelle C.J."/>
            <person name="Probst A.J."/>
            <person name="Thomas B.C."/>
            <person name="Singh A."/>
            <person name="Wilkins M.J."/>
            <person name="Karaoz U."/>
            <person name="Brodie E.L."/>
            <person name="Williams K.H."/>
            <person name="Hubbard S.S."/>
            <person name="Banfield J.F."/>
        </authorList>
    </citation>
    <scope>NUCLEOTIDE SEQUENCE [LARGE SCALE GENOMIC DNA]</scope>
</reference>
<dbReference type="InterPro" id="IPR006027">
    <property type="entry name" value="NusB_RsmB_TIM44"/>
</dbReference>
<proteinExistence type="inferred from homology"/>
<dbReference type="Gene3D" id="1.10.940.10">
    <property type="entry name" value="NusB-like"/>
    <property type="match status" value="1"/>
</dbReference>
<evidence type="ECO:0000313" key="9">
    <source>
        <dbReference type="Proteomes" id="UP000177907"/>
    </source>
</evidence>
<evidence type="ECO:0000256" key="5">
    <source>
        <dbReference type="ARBA" id="ARBA00023163"/>
    </source>
</evidence>
<keyword evidence="4 6" id="KW-0805">Transcription regulation</keyword>
<organism evidence="8 9">
    <name type="scientific">Candidatus Magasanikbacteria bacterium RIFOXYC2_FULL_42_28</name>
    <dbReference type="NCBI Taxonomy" id="1798704"/>
    <lineage>
        <taxon>Bacteria</taxon>
        <taxon>Candidatus Magasanikiibacteriota</taxon>
    </lineage>
</organism>
<dbReference type="CDD" id="cd00619">
    <property type="entry name" value="Terminator_NusB"/>
    <property type="match status" value="1"/>
</dbReference>
<feature type="domain" description="NusB/RsmB/TIM44" evidence="7">
    <location>
        <begin position="7"/>
        <end position="136"/>
    </location>
</feature>
<protein>
    <recommendedName>
        <fullName evidence="6">Transcription antitermination protein NusB</fullName>
    </recommendedName>
    <alternativeName>
        <fullName evidence="6">Antitermination factor NusB</fullName>
    </alternativeName>
</protein>
<dbReference type="GO" id="GO:0006353">
    <property type="term" value="P:DNA-templated transcription termination"/>
    <property type="evidence" value="ECO:0007669"/>
    <property type="project" value="UniProtKB-UniRule"/>
</dbReference>
<dbReference type="InterPro" id="IPR035926">
    <property type="entry name" value="NusB-like_sf"/>
</dbReference>
<keyword evidence="5 6" id="KW-0804">Transcription</keyword>
<dbReference type="HAMAP" id="MF_00073">
    <property type="entry name" value="NusB"/>
    <property type="match status" value="1"/>
</dbReference>
<evidence type="ECO:0000256" key="2">
    <source>
        <dbReference type="ARBA" id="ARBA00022814"/>
    </source>
</evidence>
<dbReference type="STRING" id="1798704.A3J93_02240"/>
<evidence type="ECO:0000256" key="1">
    <source>
        <dbReference type="ARBA" id="ARBA00005952"/>
    </source>
</evidence>
<dbReference type="GO" id="GO:0005829">
    <property type="term" value="C:cytosol"/>
    <property type="evidence" value="ECO:0007669"/>
    <property type="project" value="TreeGrafter"/>
</dbReference>
<evidence type="ECO:0000256" key="6">
    <source>
        <dbReference type="HAMAP-Rule" id="MF_00073"/>
    </source>
</evidence>
<dbReference type="GO" id="GO:0003723">
    <property type="term" value="F:RNA binding"/>
    <property type="evidence" value="ECO:0007669"/>
    <property type="project" value="UniProtKB-UniRule"/>
</dbReference>
<keyword evidence="3 6" id="KW-0694">RNA-binding</keyword>
<dbReference type="PANTHER" id="PTHR11078">
    <property type="entry name" value="N UTILIZATION SUBSTANCE PROTEIN B-RELATED"/>
    <property type="match status" value="1"/>
</dbReference>
<comment type="function">
    <text evidence="6">Involved in transcription antitermination. Required for transcription of ribosomal RNA (rRNA) genes. Binds specifically to the boxA antiterminator sequence of the ribosomal RNA (rrn) operons.</text>
</comment>
<keyword evidence="2 6" id="KW-0889">Transcription antitermination</keyword>
<evidence type="ECO:0000256" key="4">
    <source>
        <dbReference type="ARBA" id="ARBA00023015"/>
    </source>
</evidence>
<dbReference type="GO" id="GO:0031564">
    <property type="term" value="P:transcription antitermination"/>
    <property type="evidence" value="ECO:0007669"/>
    <property type="project" value="UniProtKB-KW"/>
</dbReference>
<comment type="caution">
    <text evidence="8">The sequence shown here is derived from an EMBL/GenBank/DDBJ whole genome shotgun (WGS) entry which is preliminary data.</text>
</comment>
<dbReference type="SUPFAM" id="SSF48013">
    <property type="entry name" value="NusB-like"/>
    <property type="match status" value="1"/>
</dbReference>
<gene>
    <name evidence="6" type="primary">nusB</name>
    <name evidence="8" type="ORF">A3J93_02240</name>
</gene>
<dbReference type="NCBIfam" id="TIGR01951">
    <property type="entry name" value="nusB"/>
    <property type="match status" value="1"/>
</dbReference>
<dbReference type="Pfam" id="PF01029">
    <property type="entry name" value="NusB"/>
    <property type="match status" value="1"/>
</dbReference>
<evidence type="ECO:0000313" key="8">
    <source>
        <dbReference type="EMBL" id="OGH87974.1"/>
    </source>
</evidence>
<name>A0A1F6NWF7_9BACT</name>